<reference evidence="2 3" key="1">
    <citation type="journal article" date="2011" name="PLoS Pathog.">
        <title>Dynamic evolution of pathogenicity revealed by sequencing and comparative genomics of 19 Pseudomonas syringae isolates.</title>
        <authorList>
            <person name="Baltrus D.A."/>
            <person name="Nishimura M.T."/>
            <person name="Romanchuk A."/>
            <person name="Chang J.H."/>
            <person name="Mukhtar M.S."/>
            <person name="Cherkis K."/>
            <person name="Roach J."/>
            <person name="Grant S.R."/>
            <person name="Jones C.D."/>
            <person name="Dangl J.L."/>
        </authorList>
    </citation>
    <scope>NUCLEOTIDE SEQUENCE [LARGE SCALE GENOMIC DNA]</scope>
    <source>
        <strain evidence="3">race 4</strain>
    </source>
</reference>
<gene>
    <name evidence="2" type="ORF">Pgy4_15334</name>
</gene>
<feature type="non-terminal residue" evidence="2">
    <location>
        <position position="1"/>
    </location>
</feature>
<protein>
    <submittedName>
        <fullName evidence="2">Uncharacterized protein</fullName>
    </submittedName>
</protein>
<evidence type="ECO:0000313" key="3">
    <source>
        <dbReference type="Proteomes" id="UP000005466"/>
    </source>
</evidence>
<feature type="compositionally biased region" description="Basic residues" evidence="1">
    <location>
        <begin position="29"/>
        <end position="43"/>
    </location>
</feature>
<dbReference type="EMBL" id="ADWY01000693">
    <property type="protein sequence ID" value="EGH13959.1"/>
    <property type="molecule type" value="Genomic_DNA"/>
</dbReference>
<sequence length="70" mass="8168">PIRPSKRCRQPPPRCRPLLYELSPQHSQNHSRKHSPSRSKKSICRGMSQSHRLPKKTLNPHLTLALLQNR</sequence>
<dbReference type="Proteomes" id="UP000005466">
    <property type="component" value="Unassembled WGS sequence"/>
</dbReference>
<comment type="caution">
    <text evidence="2">The sequence shown here is derived from an EMBL/GenBank/DDBJ whole genome shotgun (WGS) entry which is preliminary data.</text>
</comment>
<organism evidence="2 3">
    <name type="scientific">Pseudomonas savastanoi pv. glycinea str. race 4</name>
    <dbReference type="NCBI Taxonomy" id="875330"/>
    <lineage>
        <taxon>Bacteria</taxon>
        <taxon>Pseudomonadati</taxon>
        <taxon>Pseudomonadota</taxon>
        <taxon>Gammaproteobacteria</taxon>
        <taxon>Pseudomonadales</taxon>
        <taxon>Pseudomonadaceae</taxon>
        <taxon>Pseudomonas</taxon>
    </lineage>
</organism>
<evidence type="ECO:0000256" key="1">
    <source>
        <dbReference type="SAM" id="MobiDB-lite"/>
    </source>
</evidence>
<dbReference type="HOGENOM" id="CLU_2746170_0_0_6"/>
<accession>F3C5T7</accession>
<proteinExistence type="predicted"/>
<evidence type="ECO:0000313" key="2">
    <source>
        <dbReference type="EMBL" id="EGH13959.1"/>
    </source>
</evidence>
<dbReference type="AlphaFoldDB" id="F3C5T7"/>
<feature type="region of interest" description="Disordered" evidence="1">
    <location>
        <begin position="1"/>
        <end position="70"/>
    </location>
</feature>
<name>F3C5T7_PSESG</name>